<gene>
    <name evidence="12" type="primary">Ha1f_10</name>
    <name evidence="12" type="ORF">ATLROG_R09142</name>
</gene>
<keyword evidence="6" id="KW-1133">Transmembrane helix</keyword>
<evidence type="ECO:0000256" key="7">
    <source>
        <dbReference type="ARBA" id="ARBA00023136"/>
    </source>
</evidence>
<dbReference type="GO" id="GO:0005615">
    <property type="term" value="C:extracellular space"/>
    <property type="evidence" value="ECO:0007669"/>
    <property type="project" value="TreeGrafter"/>
</dbReference>
<organism evidence="12 13">
    <name type="scientific">Atlantisia rogersi</name>
    <name type="common">Inaccessible Island rail</name>
    <dbReference type="NCBI Taxonomy" id="2478892"/>
    <lineage>
        <taxon>Eukaryota</taxon>
        <taxon>Metazoa</taxon>
        <taxon>Chordata</taxon>
        <taxon>Craniata</taxon>
        <taxon>Vertebrata</taxon>
        <taxon>Euteleostomi</taxon>
        <taxon>Archelosauria</taxon>
        <taxon>Archosauria</taxon>
        <taxon>Dinosauria</taxon>
        <taxon>Saurischia</taxon>
        <taxon>Theropoda</taxon>
        <taxon>Coelurosauria</taxon>
        <taxon>Aves</taxon>
        <taxon>Neognathae</taxon>
        <taxon>Neoaves</taxon>
        <taxon>Gruiformes</taxon>
        <taxon>Rallidae</taxon>
        <taxon>Atlantisia</taxon>
    </lineage>
</organism>
<dbReference type="SUPFAM" id="SSF54452">
    <property type="entry name" value="MHC antigen-recognition domain"/>
    <property type="match status" value="1"/>
</dbReference>
<dbReference type="EMBL" id="VZUJ01101028">
    <property type="protein sequence ID" value="NXV80170.1"/>
    <property type="molecule type" value="Genomic_DNA"/>
</dbReference>
<dbReference type="InterPro" id="IPR001039">
    <property type="entry name" value="MHC_I_a_a1/a2"/>
</dbReference>
<feature type="non-terminal residue" evidence="12">
    <location>
        <position position="1"/>
    </location>
</feature>
<evidence type="ECO:0000259" key="11">
    <source>
        <dbReference type="Pfam" id="PF00129"/>
    </source>
</evidence>
<dbReference type="InterPro" id="IPR011161">
    <property type="entry name" value="MHC_I-like_Ag-recog"/>
</dbReference>
<evidence type="ECO:0000256" key="3">
    <source>
        <dbReference type="ARBA" id="ARBA00022692"/>
    </source>
</evidence>
<evidence type="ECO:0000313" key="12">
    <source>
        <dbReference type="EMBL" id="NXV80170.1"/>
    </source>
</evidence>
<dbReference type="GO" id="GO:0006955">
    <property type="term" value="P:immune response"/>
    <property type="evidence" value="ECO:0007669"/>
    <property type="project" value="TreeGrafter"/>
</dbReference>
<dbReference type="Gene3D" id="3.30.500.10">
    <property type="entry name" value="MHC class I-like antigen recognition-like"/>
    <property type="match status" value="1"/>
</dbReference>
<comment type="caution">
    <text evidence="12">The sequence shown here is derived from an EMBL/GenBank/DDBJ whole genome shotgun (WGS) entry which is preliminary data.</text>
</comment>
<comment type="similarity">
    <text evidence="10">Belongs to the MHC class I family.</text>
</comment>
<dbReference type="OrthoDB" id="8936120at2759"/>
<dbReference type="GO" id="GO:0002474">
    <property type="term" value="P:antigen processing and presentation of peptide antigen via MHC class I"/>
    <property type="evidence" value="ECO:0007669"/>
    <property type="project" value="UniProtKB-KW"/>
</dbReference>
<dbReference type="PANTHER" id="PTHR16675">
    <property type="entry name" value="MHC CLASS I-RELATED"/>
    <property type="match status" value="1"/>
</dbReference>
<name>A0A7L3WUI2_9GRUI</name>
<keyword evidence="3" id="KW-0812">Transmembrane</keyword>
<dbReference type="InterPro" id="IPR050208">
    <property type="entry name" value="MHC_class-I_related"/>
</dbReference>
<evidence type="ECO:0000256" key="5">
    <source>
        <dbReference type="ARBA" id="ARBA00022859"/>
    </source>
</evidence>
<protein>
    <submittedName>
        <fullName evidence="12">HA1F protein</fullName>
    </submittedName>
</protein>
<keyword evidence="7" id="KW-0472">Membrane</keyword>
<reference evidence="12 13" key="1">
    <citation type="submission" date="2019-09" db="EMBL/GenBank/DDBJ databases">
        <title>Bird 10,000 Genomes (B10K) Project - Family phase.</title>
        <authorList>
            <person name="Zhang G."/>
        </authorList>
    </citation>
    <scope>NUCLEOTIDE SEQUENCE [LARGE SCALE GENOMIC DNA]</scope>
    <source>
        <strain evidence="12">OUT-0055</strain>
        <tissue evidence="12">Blood</tissue>
    </source>
</reference>
<sequence>ASEPSPGVPEFVFVGYVDRNLIVHYDSEKGRAVPRADWVAANLDQQYWNEETQNGQNSQEMNRVDLDTLQECYNQSRRARTLQFMFGCDLLEDNSTRGYWQTTYDGRDFIHQFPFYHVWSG</sequence>
<keyword evidence="5" id="KW-0391">Immunity</keyword>
<keyword evidence="9" id="KW-0325">Glycoprotein</keyword>
<feature type="domain" description="MHC class I-like antigen recognition-like" evidence="11">
    <location>
        <begin position="2"/>
        <end position="111"/>
    </location>
</feature>
<evidence type="ECO:0000313" key="13">
    <source>
        <dbReference type="Proteomes" id="UP000518911"/>
    </source>
</evidence>
<dbReference type="Pfam" id="PF00129">
    <property type="entry name" value="MHC_I"/>
    <property type="match status" value="1"/>
</dbReference>
<dbReference type="PANTHER" id="PTHR16675:SF242">
    <property type="entry name" value="MAJOR HISTOCOMPATIBILITY COMPLEX CLASS I-RELATED GENE PROTEIN"/>
    <property type="match status" value="1"/>
</dbReference>
<dbReference type="PRINTS" id="PR01638">
    <property type="entry name" value="MHCCLASSI"/>
</dbReference>
<keyword evidence="13" id="KW-1185">Reference proteome</keyword>
<dbReference type="GO" id="GO:0042612">
    <property type="term" value="C:MHC class I protein complex"/>
    <property type="evidence" value="ECO:0007669"/>
    <property type="project" value="UniProtKB-KW"/>
</dbReference>
<proteinExistence type="inferred from homology"/>
<evidence type="ECO:0000256" key="1">
    <source>
        <dbReference type="ARBA" id="ARBA00004479"/>
    </source>
</evidence>
<dbReference type="Proteomes" id="UP000518911">
    <property type="component" value="Unassembled WGS sequence"/>
</dbReference>
<evidence type="ECO:0000256" key="9">
    <source>
        <dbReference type="ARBA" id="ARBA00023180"/>
    </source>
</evidence>
<evidence type="ECO:0000256" key="4">
    <source>
        <dbReference type="ARBA" id="ARBA00022729"/>
    </source>
</evidence>
<keyword evidence="4" id="KW-0732">Signal</keyword>
<dbReference type="InterPro" id="IPR037055">
    <property type="entry name" value="MHC_I-like_Ag-recog_sf"/>
</dbReference>
<dbReference type="InterPro" id="IPR011162">
    <property type="entry name" value="MHC_I/II-like_Ag-recog"/>
</dbReference>
<keyword evidence="2" id="KW-0490">MHC I</keyword>
<evidence type="ECO:0000256" key="2">
    <source>
        <dbReference type="ARBA" id="ARBA00022451"/>
    </source>
</evidence>
<feature type="non-terminal residue" evidence="12">
    <location>
        <position position="121"/>
    </location>
</feature>
<evidence type="ECO:0000256" key="8">
    <source>
        <dbReference type="ARBA" id="ARBA00023157"/>
    </source>
</evidence>
<evidence type="ECO:0000256" key="6">
    <source>
        <dbReference type="ARBA" id="ARBA00022989"/>
    </source>
</evidence>
<accession>A0A7L3WUI2</accession>
<evidence type="ECO:0000256" key="10">
    <source>
        <dbReference type="RuleBase" id="RU004439"/>
    </source>
</evidence>
<comment type="subcellular location">
    <subcellularLocation>
        <location evidence="1">Membrane</location>
        <topology evidence="1">Single-pass type I membrane protein</topology>
    </subcellularLocation>
</comment>
<keyword evidence="8" id="KW-1015">Disulfide bond</keyword>
<dbReference type="AlphaFoldDB" id="A0A7L3WUI2"/>
<dbReference type="GO" id="GO:0009897">
    <property type="term" value="C:external side of plasma membrane"/>
    <property type="evidence" value="ECO:0007669"/>
    <property type="project" value="TreeGrafter"/>
</dbReference>